<keyword evidence="9" id="KW-0539">Nucleus</keyword>
<dbReference type="SUPFAM" id="SSF47807">
    <property type="entry name" value="5' to 3' exonuclease, C-terminal subdomain"/>
    <property type="match status" value="1"/>
</dbReference>
<dbReference type="GO" id="GO:0035312">
    <property type="term" value="F:5'-3' DNA exonuclease activity"/>
    <property type="evidence" value="ECO:0007669"/>
    <property type="project" value="InterPro"/>
</dbReference>
<feature type="region of interest" description="Disordered" evidence="10">
    <location>
        <begin position="350"/>
        <end position="370"/>
    </location>
</feature>
<evidence type="ECO:0000256" key="8">
    <source>
        <dbReference type="ARBA" id="ARBA00023204"/>
    </source>
</evidence>
<dbReference type="SMART" id="SM00484">
    <property type="entry name" value="XPGI"/>
    <property type="match status" value="1"/>
</dbReference>
<dbReference type="InterPro" id="IPR037315">
    <property type="entry name" value="EXO1_H3TH"/>
</dbReference>
<dbReference type="PROSITE" id="PS00842">
    <property type="entry name" value="XPG_2"/>
    <property type="match status" value="1"/>
</dbReference>
<feature type="domain" description="XPG-I" evidence="11">
    <location>
        <begin position="10"/>
        <end position="80"/>
    </location>
</feature>
<dbReference type="PRINTS" id="PR00853">
    <property type="entry name" value="XPGRADSUPER"/>
</dbReference>
<dbReference type="InterPro" id="IPR006084">
    <property type="entry name" value="XPG/Rad2"/>
</dbReference>
<organism evidence="12 13">
    <name type="scientific">Orbilia oligospora</name>
    <name type="common">Nematode-trapping fungus</name>
    <name type="synonym">Arthrobotrys oligospora</name>
    <dbReference type="NCBI Taxonomy" id="2813651"/>
    <lineage>
        <taxon>Eukaryota</taxon>
        <taxon>Fungi</taxon>
        <taxon>Dikarya</taxon>
        <taxon>Ascomycota</taxon>
        <taxon>Pezizomycotina</taxon>
        <taxon>Orbiliomycetes</taxon>
        <taxon>Orbiliales</taxon>
        <taxon>Orbiliaceae</taxon>
        <taxon>Orbilia</taxon>
    </lineage>
</organism>
<accession>A0A7C8KI50</accession>
<dbReference type="CDD" id="cd09908">
    <property type="entry name" value="H3TH_EXO1"/>
    <property type="match status" value="1"/>
</dbReference>
<dbReference type="GO" id="GO:0005634">
    <property type="term" value="C:nucleus"/>
    <property type="evidence" value="ECO:0007669"/>
    <property type="project" value="UniProtKB-SubCell"/>
</dbReference>
<dbReference type="InterPro" id="IPR036279">
    <property type="entry name" value="5-3_exonuclease_C_sf"/>
</dbReference>
<dbReference type="Proteomes" id="UP000479691">
    <property type="component" value="Unassembled WGS sequence"/>
</dbReference>
<keyword evidence="8" id="KW-0234">DNA repair</keyword>
<dbReference type="PANTHER" id="PTHR11081:SF65">
    <property type="entry name" value="DNA DAMAGE-INDUCIBLE PROTEIN DIN7-RELATED"/>
    <property type="match status" value="1"/>
</dbReference>
<comment type="cofactor">
    <cofactor evidence="1">
        <name>Mg(2+)</name>
        <dbReference type="ChEBI" id="CHEBI:18420"/>
    </cofactor>
</comment>
<feature type="compositionally biased region" description="Polar residues" evidence="10">
    <location>
        <begin position="237"/>
        <end position="260"/>
    </location>
</feature>
<dbReference type="Gene3D" id="1.10.150.20">
    <property type="entry name" value="5' to 3' exonuclease, C-terminal subdomain"/>
    <property type="match status" value="1"/>
</dbReference>
<gene>
    <name evidence="12" type="primary">EXO1</name>
    <name evidence="12" type="ORF">TWF788_008446</name>
</gene>
<comment type="caution">
    <text evidence="12">The sequence shown here is derived from an EMBL/GenBank/DDBJ whole genome shotgun (WGS) entry which is preliminary data.</text>
</comment>
<comment type="subcellular location">
    <subcellularLocation>
        <location evidence="2">Nucleus</location>
    </subcellularLocation>
</comment>
<dbReference type="EMBL" id="JAABOE010000052">
    <property type="protein sequence ID" value="KAF3175334.1"/>
    <property type="molecule type" value="Genomic_DNA"/>
</dbReference>
<dbReference type="FunFam" id="1.10.150.20:FF:000011">
    <property type="entry name" value="exonuclease 1"/>
    <property type="match status" value="1"/>
</dbReference>
<evidence type="ECO:0000259" key="11">
    <source>
        <dbReference type="SMART" id="SM00484"/>
    </source>
</evidence>
<proteinExistence type="predicted"/>
<keyword evidence="3" id="KW-0540">Nuclease</keyword>
<evidence type="ECO:0000256" key="6">
    <source>
        <dbReference type="ARBA" id="ARBA00022801"/>
    </source>
</evidence>
<protein>
    <submittedName>
        <fullName evidence="12">Rad2 nuclease</fullName>
    </submittedName>
</protein>
<keyword evidence="5" id="KW-0227">DNA damage</keyword>
<keyword evidence="4" id="KW-0479">Metal-binding</keyword>
<dbReference type="GO" id="GO:0046872">
    <property type="term" value="F:metal ion binding"/>
    <property type="evidence" value="ECO:0007669"/>
    <property type="project" value="UniProtKB-KW"/>
</dbReference>
<reference evidence="12 13" key="1">
    <citation type="submission" date="2019-06" db="EMBL/GenBank/DDBJ databases">
        <authorList>
            <person name="Palmer J.M."/>
        </authorList>
    </citation>
    <scope>NUCLEOTIDE SEQUENCE [LARGE SCALE GENOMIC DNA]</scope>
    <source>
        <strain evidence="12 13">TWF788</strain>
    </source>
</reference>
<dbReference type="SMART" id="SM00279">
    <property type="entry name" value="HhH2"/>
    <property type="match status" value="1"/>
</dbReference>
<feature type="region of interest" description="Disordered" evidence="10">
    <location>
        <begin position="388"/>
        <end position="408"/>
    </location>
</feature>
<dbReference type="SUPFAM" id="SSF88723">
    <property type="entry name" value="PIN domain-like"/>
    <property type="match status" value="1"/>
</dbReference>
<evidence type="ECO:0000313" key="12">
    <source>
        <dbReference type="EMBL" id="KAF3175334.1"/>
    </source>
</evidence>
<dbReference type="AlphaFoldDB" id="A0A7C8KI50"/>
<evidence type="ECO:0000256" key="3">
    <source>
        <dbReference type="ARBA" id="ARBA00022722"/>
    </source>
</evidence>
<dbReference type="PANTHER" id="PTHR11081">
    <property type="entry name" value="FLAP ENDONUCLEASE FAMILY MEMBER"/>
    <property type="match status" value="1"/>
</dbReference>
<dbReference type="GO" id="GO:0003677">
    <property type="term" value="F:DNA binding"/>
    <property type="evidence" value="ECO:0007669"/>
    <property type="project" value="InterPro"/>
</dbReference>
<evidence type="ECO:0000256" key="5">
    <source>
        <dbReference type="ARBA" id="ARBA00022763"/>
    </source>
</evidence>
<dbReference type="Gene3D" id="3.40.50.1010">
    <property type="entry name" value="5'-nuclease"/>
    <property type="match status" value="1"/>
</dbReference>
<feature type="compositionally biased region" description="Basic and acidic residues" evidence="10">
    <location>
        <begin position="397"/>
        <end position="408"/>
    </location>
</feature>
<name>A0A7C8KI50_ORBOL</name>
<dbReference type="InterPro" id="IPR006086">
    <property type="entry name" value="XPG-I_dom"/>
</dbReference>
<evidence type="ECO:0000256" key="10">
    <source>
        <dbReference type="SAM" id="MobiDB-lite"/>
    </source>
</evidence>
<keyword evidence="7" id="KW-0460">Magnesium</keyword>
<evidence type="ECO:0000256" key="9">
    <source>
        <dbReference type="ARBA" id="ARBA00023242"/>
    </source>
</evidence>
<evidence type="ECO:0000256" key="4">
    <source>
        <dbReference type="ARBA" id="ARBA00022723"/>
    </source>
</evidence>
<keyword evidence="6" id="KW-0378">Hydrolase</keyword>
<evidence type="ECO:0000256" key="7">
    <source>
        <dbReference type="ARBA" id="ARBA00022842"/>
    </source>
</evidence>
<evidence type="ECO:0000256" key="2">
    <source>
        <dbReference type="ARBA" id="ARBA00004123"/>
    </source>
</evidence>
<dbReference type="Pfam" id="PF00867">
    <property type="entry name" value="XPG_I"/>
    <property type="match status" value="1"/>
</dbReference>
<dbReference type="InterPro" id="IPR019974">
    <property type="entry name" value="XPG_CS"/>
</dbReference>
<dbReference type="InterPro" id="IPR008918">
    <property type="entry name" value="HhH2"/>
</dbReference>
<sequence>MARRLIDELKKANIPYIVAPYEADAQMAYLERIGEVSAILSEDSDLLVFGAKCLLTKLGQYGECIAIHRSDFPGVSEASMAGWSDSEFCRMAILSGCDYLGNIPKMGIKTAYKFVRRYKSADKIVRAIRMDGSFTVPVSYEKDFITAEMTFKYQRVYCPLSCQLISCNGDMSLPDDVEDEQERNFGGIYDAETACKVASGELDPITKLKLEPAPMSISPPPPPSKAPPRTALAEIPSSRNNIASSREPTSANTHKTSIKQTATPKVLLGAEKKKRRFCMEVENDNTQNIDYSPFFTKPSKSVKTLAKNTIYKPTNLFSLKQNRTESLLKSPGSSFQSMLRTRSANRVVRLRTKAPVETPPEPKSDGSPPFKMISLASFRFGADISSGSLDAHSSTADPKDKENQYLVH</sequence>
<feature type="compositionally biased region" description="Pro residues" evidence="10">
    <location>
        <begin position="217"/>
        <end position="226"/>
    </location>
</feature>
<dbReference type="GO" id="GO:0017108">
    <property type="term" value="F:5'-flap endonuclease activity"/>
    <property type="evidence" value="ECO:0007669"/>
    <property type="project" value="TreeGrafter"/>
</dbReference>
<evidence type="ECO:0000256" key="1">
    <source>
        <dbReference type="ARBA" id="ARBA00001946"/>
    </source>
</evidence>
<dbReference type="GO" id="GO:0006281">
    <property type="term" value="P:DNA repair"/>
    <property type="evidence" value="ECO:0007669"/>
    <property type="project" value="UniProtKB-KW"/>
</dbReference>
<feature type="region of interest" description="Disordered" evidence="10">
    <location>
        <begin position="211"/>
        <end position="260"/>
    </location>
</feature>
<dbReference type="InterPro" id="IPR029060">
    <property type="entry name" value="PIN-like_dom_sf"/>
</dbReference>
<evidence type="ECO:0000313" key="13">
    <source>
        <dbReference type="Proteomes" id="UP000479691"/>
    </source>
</evidence>